<feature type="transmembrane region" description="Helical" evidence="1">
    <location>
        <begin position="203"/>
        <end position="222"/>
    </location>
</feature>
<evidence type="ECO:0000313" key="2">
    <source>
        <dbReference type="EMBL" id="MBA8929951.1"/>
    </source>
</evidence>
<keyword evidence="1" id="KW-0472">Membrane</keyword>
<comment type="caution">
    <text evidence="2">The sequence shown here is derived from an EMBL/GenBank/DDBJ whole genome shotgun (WGS) entry which is preliminary data.</text>
</comment>
<dbReference type="EMBL" id="JACJID010000006">
    <property type="protein sequence ID" value="MBA8929951.1"/>
    <property type="molecule type" value="Genomic_DNA"/>
</dbReference>
<dbReference type="PANTHER" id="PTHR37305:SF1">
    <property type="entry name" value="MEMBRANE PROTEIN"/>
    <property type="match status" value="1"/>
</dbReference>
<dbReference type="Pfam" id="PF12679">
    <property type="entry name" value="ABC2_membrane_2"/>
    <property type="match status" value="1"/>
</dbReference>
<dbReference type="PANTHER" id="PTHR37305">
    <property type="entry name" value="INTEGRAL MEMBRANE PROTEIN-RELATED"/>
    <property type="match status" value="1"/>
</dbReference>
<sequence>MTAAVLDRPLRAPLGRLLAAEVRWTLRRPRTIIALAALALAPVLMGIGIAIAGEGSRGGPGGLFGALAGNGFVLPIVAMYMLLPVLLPLLGSMAAADALAGESAHGTLRGLLLAPVSRGRLLAVKAFGVAVVVWLGVLVVALSGVVTGLVLVGSNGLITLSGTTLSVADALLRIGLAVLWVGFQVFAVASIALAVSAWTEHPLVVLAVALAFVLVSAVVSALPNTEWIQPYLLPTGWMSLTDVLRDPVPGTELLRSTVKALCYSVIGLSLAYGRLSTKDG</sequence>
<reference evidence="2 3" key="1">
    <citation type="submission" date="2020-08" db="EMBL/GenBank/DDBJ databases">
        <title>Genomic Encyclopedia of Archaeal and Bacterial Type Strains, Phase II (KMG-II): from individual species to whole genera.</title>
        <authorList>
            <person name="Goeker M."/>
        </authorList>
    </citation>
    <scope>NUCLEOTIDE SEQUENCE [LARGE SCALE GENOMIC DNA]</scope>
    <source>
        <strain evidence="2 3">DSM 43850</strain>
    </source>
</reference>
<keyword evidence="3" id="KW-1185">Reference proteome</keyword>
<keyword evidence="1" id="KW-0812">Transmembrane</keyword>
<accession>A0ABR6BSR4</accession>
<gene>
    <name evidence="2" type="ORF">BC739_007184</name>
</gene>
<feature type="transmembrane region" description="Helical" evidence="1">
    <location>
        <begin position="72"/>
        <end position="100"/>
    </location>
</feature>
<proteinExistence type="predicted"/>
<evidence type="ECO:0000313" key="3">
    <source>
        <dbReference type="Proteomes" id="UP000517916"/>
    </source>
</evidence>
<evidence type="ECO:0000256" key="1">
    <source>
        <dbReference type="SAM" id="Phobius"/>
    </source>
</evidence>
<name>A0ABR6BSR4_9PSEU</name>
<dbReference type="Proteomes" id="UP000517916">
    <property type="component" value="Unassembled WGS sequence"/>
</dbReference>
<keyword evidence="1" id="KW-1133">Transmembrane helix</keyword>
<protein>
    <submittedName>
        <fullName evidence="2">ABC-2 type transport system permease protein</fullName>
    </submittedName>
</protein>
<feature type="transmembrane region" description="Helical" evidence="1">
    <location>
        <begin position="32"/>
        <end position="52"/>
    </location>
</feature>
<feature type="transmembrane region" description="Helical" evidence="1">
    <location>
        <begin position="121"/>
        <end position="151"/>
    </location>
</feature>
<feature type="transmembrane region" description="Helical" evidence="1">
    <location>
        <begin position="171"/>
        <end position="196"/>
    </location>
</feature>
<dbReference type="RefSeq" id="WP_025354539.1">
    <property type="nucleotide sequence ID" value="NZ_BAAABQ010000014.1"/>
</dbReference>
<organism evidence="2 3">
    <name type="scientific">Kutzneria viridogrisea</name>
    <dbReference type="NCBI Taxonomy" id="47990"/>
    <lineage>
        <taxon>Bacteria</taxon>
        <taxon>Bacillati</taxon>
        <taxon>Actinomycetota</taxon>
        <taxon>Actinomycetes</taxon>
        <taxon>Pseudonocardiales</taxon>
        <taxon>Pseudonocardiaceae</taxon>
        <taxon>Kutzneria</taxon>
    </lineage>
</organism>